<dbReference type="Pfam" id="PF02574">
    <property type="entry name" value="S-methyl_trans"/>
    <property type="match status" value="1"/>
</dbReference>
<feature type="binding site" evidence="3 4">
    <location>
        <position position="279"/>
    </location>
    <ligand>
        <name>Zn(2+)</name>
        <dbReference type="ChEBI" id="CHEBI:29105"/>
    </ligand>
</feature>
<dbReference type="Proteomes" id="UP000006228">
    <property type="component" value="Unassembled WGS sequence"/>
</dbReference>
<evidence type="ECO:0000313" key="7">
    <source>
        <dbReference type="Proteomes" id="UP000006228"/>
    </source>
</evidence>
<keyword evidence="1 4" id="KW-0489">Methyltransferase</keyword>
<comment type="caution">
    <text evidence="6">The sequence shown here is derived from an EMBL/GenBank/DDBJ whole genome shotgun (WGS) entry which is preliminary data.</text>
</comment>
<dbReference type="PIRSF" id="PIRSF037505">
    <property type="entry name" value="Betaine_HMT"/>
    <property type="match status" value="1"/>
</dbReference>
<proteinExistence type="predicted"/>
<dbReference type="EMBL" id="AEVT01000058">
    <property type="protein sequence ID" value="EGA70553.1"/>
    <property type="molecule type" value="Genomic_DNA"/>
</dbReference>
<feature type="binding site" evidence="3 4">
    <location>
        <position position="280"/>
    </location>
    <ligand>
        <name>Zn(2+)</name>
        <dbReference type="ChEBI" id="CHEBI:29105"/>
    </ligand>
</feature>
<evidence type="ECO:0000256" key="1">
    <source>
        <dbReference type="ARBA" id="ARBA00022603"/>
    </source>
</evidence>
<accession>E8M6A3</accession>
<dbReference type="GO" id="GO:0032259">
    <property type="term" value="P:methylation"/>
    <property type="evidence" value="ECO:0007669"/>
    <property type="project" value="UniProtKB-KW"/>
</dbReference>
<organism evidence="6 7">
    <name type="scientific">Vibrio sinaloensis DSM 21326</name>
    <dbReference type="NCBI Taxonomy" id="945550"/>
    <lineage>
        <taxon>Bacteria</taxon>
        <taxon>Pseudomonadati</taxon>
        <taxon>Pseudomonadota</taxon>
        <taxon>Gammaproteobacteria</taxon>
        <taxon>Vibrionales</taxon>
        <taxon>Vibrionaceae</taxon>
        <taxon>Vibrio</taxon>
        <taxon>Vibrio oreintalis group</taxon>
    </lineage>
</organism>
<dbReference type="eggNOG" id="COG2040">
    <property type="taxonomic scope" value="Bacteria"/>
</dbReference>
<dbReference type="GeneID" id="95569128"/>
<dbReference type="AlphaFoldDB" id="E8M6A3"/>
<keyword evidence="3 4" id="KW-0479">Metal-binding</keyword>
<keyword evidence="3 4" id="KW-0862">Zinc</keyword>
<evidence type="ECO:0000313" key="6">
    <source>
        <dbReference type="EMBL" id="EGA70553.1"/>
    </source>
</evidence>
<dbReference type="PROSITE" id="PS50970">
    <property type="entry name" value="HCY"/>
    <property type="match status" value="1"/>
</dbReference>
<dbReference type="Gene3D" id="3.20.20.330">
    <property type="entry name" value="Homocysteine-binding-like domain"/>
    <property type="match status" value="1"/>
</dbReference>
<dbReference type="OrthoDB" id="9803687at2"/>
<dbReference type="RefSeq" id="WP_008076550.1">
    <property type="nucleotide sequence ID" value="NZ_AEVT01000058.1"/>
</dbReference>
<comment type="cofactor">
    <cofactor evidence="3">
        <name>Zn(2+)</name>
        <dbReference type="ChEBI" id="CHEBI:29105"/>
    </cofactor>
    <text evidence="3">Binds 1 zinc ion per subunit.</text>
</comment>
<gene>
    <name evidence="6" type="ORF">VISI1226_00770</name>
</gene>
<sequence>MKKLTILDGGMGRELKRVGAPFSQPLWSAQALIESPQHVADVHQSFIDAGAEIIITNAYACVPFHLGEQLYQSQGHQLAETAVQIARTTAELGSTPTLVAGCIPPAMGSYRPDLFDVEQATPILQTLIAAQEPYIDVWMVETLASIEEFEVNHRLLSHSQKPAYYAFTLDDEPEGNALLRSGETVTQTAKRVATLGASGMLFNCSIPEVLEQAIVDAKKVFDDRNIDIELGAYANNFEVIDTSHQANDELQAMRSLTTDEYLQFAKRWYDAGATIIGGCCGIGPEYIKTLAEWKAALAD</sequence>
<dbReference type="InterPro" id="IPR017226">
    <property type="entry name" value="BHMT-like"/>
</dbReference>
<feature type="binding site" evidence="3 4">
    <location>
        <position position="204"/>
    </location>
    <ligand>
        <name>Zn(2+)</name>
        <dbReference type="ChEBI" id="CHEBI:29105"/>
    </ligand>
</feature>
<dbReference type="GO" id="GO:0009086">
    <property type="term" value="P:methionine biosynthetic process"/>
    <property type="evidence" value="ECO:0007669"/>
    <property type="project" value="InterPro"/>
</dbReference>
<dbReference type="InterPro" id="IPR003726">
    <property type="entry name" value="HCY_dom"/>
</dbReference>
<name>E8M6A3_PHOS4</name>
<evidence type="ECO:0000256" key="2">
    <source>
        <dbReference type="ARBA" id="ARBA00022679"/>
    </source>
</evidence>
<feature type="domain" description="Hcy-binding" evidence="5">
    <location>
        <begin position="1"/>
        <end position="294"/>
    </location>
</feature>
<evidence type="ECO:0000256" key="4">
    <source>
        <dbReference type="PROSITE-ProRule" id="PRU00333"/>
    </source>
</evidence>
<protein>
    <submittedName>
        <fullName evidence="6">Homocysteine S-methyltransferase family protein</fullName>
    </submittedName>
</protein>
<dbReference type="GO" id="GO:0008270">
    <property type="term" value="F:zinc ion binding"/>
    <property type="evidence" value="ECO:0007669"/>
    <property type="project" value="InterPro"/>
</dbReference>
<dbReference type="InterPro" id="IPR036589">
    <property type="entry name" value="HCY_dom_sf"/>
</dbReference>
<keyword evidence="2 4" id="KW-0808">Transferase</keyword>
<dbReference type="SUPFAM" id="SSF82282">
    <property type="entry name" value="Homocysteine S-methyltransferase"/>
    <property type="match status" value="1"/>
</dbReference>
<dbReference type="GO" id="GO:0008168">
    <property type="term" value="F:methyltransferase activity"/>
    <property type="evidence" value="ECO:0007669"/>
    <property type="project" value="UniProtKB-UniRule"/>
</dbReference>
<evidence type="ECO:0000256" key="3">
    <source>
        <dbReference type="PIRSR" id="PIRSR037505-2"/>
    </source>
</evidence>
<reference evidence="6 7" key="1">
    <citation type="journal article" date="2012" name="Int. J. Syst. Evol. Microbiol.">
        <title>Vibrio caribbeanicus sp. nov., isolated from the marine sponge Scleritoderma cyanea.</title>
        <authorList>
            <person name="Hoffmann M."/>
            <person name="Monday S.R."/>
            <person name="Allard M.W."/>
            <person name="Strain E.A."/>
            <person name="Whittaker P."/>
            <person name="Naum M."/>
            <person name="McCarthy P.J."/>
            <person name="Lopez J.V."/>
            <person name="Fischer M."/>
            <person name="Brown E.W."/>
        </authorList>
    </citation>
    <scope>NUCLEOTIDE SEQUENCE [LARGE SCALE GENOMIC DNA]</scope>
    <source>
        <strain evidence="7">DSMZ 21326</strain>
    </source>
</reference>
<dbReference type="PANTHER" id="PTHR11103:SF18">
    <property type="entry name" value="SLR1189 PROTEIN"/>
    <property type="match status" value="1"/>
</dbReference>
<evidence type="ECO:0000259" key="5">
    <source>
        <dbReference type="PROSITE" id="PS50970"/>
    </source>
</evidence>
<dbReference type="PANTHER" id="PTHR11103">
    <property type="entry name" value="SLR1189 PROTEIN"/>
    <property type="match status" value="1"/>
</dbReference>